<evidence type="ECO:0000313" key="4">
    <source>
        <dbReference type="EMBL" id="ERK03826.1"/>
    </source>
</evidence>
<accession>U2LHS0</accession>
<evidence type="ECO:0000313" key="5">
    <source>
        <dbReference type="Proteomes" id="UP000016412"/>
    </source>
</evidence>
<sequence length="168" mass="18435">MSKPLFSRILVAVNGSEASIHAAMYGIIMAKTYHLDLKFIYVVDTATIKRLTLSKFFASDERKLYEENLIADGKKYLAYTGDLAKSKGVTAETELLNGAVWAEIVKAADDYDADFILLGGKIRDVSYTPSGSNRSDVVSLDQSQTIAAAKCSVIVVKQKDIEQLFKIA</sequence>
<comment type="similarity">
    <text evidence="1">Belongs to the universal stress protein A family.</text>
</comment>
<dbReference type="PANTHER" id="PTHR46268">
    <property type="entry name" value="STRESS RESPONSE PROTEIN NHAX"/>
    <property type="match status" value="1"/>
</dbReference>
<evidence type="ECO:0000313" key="6">
    <source>
        <dbReference type="Proteomes" id="UP000016646"/>
    </source>
</evidence>
<dbReference type="InterPro" id="IPR014729">
    <property type="entry name" value="Rossmann-like_a/b/a_fold"/>
</dbReference>
<dbReference type="PANTHER" id="PTHR46268:SF6">
    <property type="entry name" value="UNIVERSAL STRESS PROTEIN UP12"/>
    <property type="match status" value="1"/>
</dbReference>
<feature type="domain" description="UspA" evidence="2">
    <location>
        <begin position="6"/>
        <end position="157"/>
    </location>
</feature>
<dbReference type="EMBL" id="AUZJ01000020">
    <property type="protein sequence ID" value="ERF61003.1"/>
    <property type="molecule type" value="Genomic_DNA"/>
</dbReference>
<dbReference type="Proteomes" id="UP000016412">
    <property type="component" value="Unassembled WGS sequence"/>
</dbReference>
<dbReference type="eggNOG" id="COG0589">
    <property type="taxonomic scope" value="Bacteria"/>
</dbReference>
<dbReference type="PATRIC" id="fig|1125725.3.peg.1041"/>
<dbReference type="Pfam" id="PF00582">
    <property type="entry name" value="Usp"/>
    <property type="match status" value="1"/>
</dbReference>
<evidence type="ECO:0000259" key="2">
    <source>
        <dbReference type="Pfam" id="PF00582"/>
    </source>
</evidence>
<proteinExistence type="inferred from homology"/>
<comment type="caution">
    <text evidence="3">The sequence shown here is derived from an EMBL/GenBank/DDBJ whole genome shotgun (WGS) entry which is preliminary data.</text>
</comment>
<dbReference type="RefSeq" id="WP_021330064.1">
    <property type="nucleotide sequence ID" value="NZ_AUZJ01000020.1"/>
</dbReference>
<dbReference type="AlphaFoldDB" id="U2LHS0"/>
<keyword evidence="6" id="KW-1185">Reference proteome</keyword>
<dbReference type="OrthoDB" id="359872at2"/>
<evidence type="ECO:0000313" key="3">
    <source>
        <dbReference type="EMBL" id="ERF61003.1"/>
    </source>
</evidence>
<name>U2LHS0_TRESO</name>
<gene>
    <name evidence="4" type="ORF">HMPREF0860_1959</name>
    <name evidence="3" type="ORF">HMPREF1325_1266</name>
</gene>
<organism evidence="3 5">
    <name type="scientific">Treponema socranskii subsp. socranskii VPI DR56BR1116 = ATCC 35536</name>
    <dbReference type="NCBI Taxonomy" id="1125725"/>
    <lineage>
        <taxon>Bacteria</taxon>
        <taxon>Pseudomonadati</taxon>
        <taxon>Spirochaetota</taxon>
        <taxon>Spirochaetia</taxon>
        <taxon>Spirochaetales</taxon>
        <taxon>Treponemataceae</taxon>
        <taxon>Treponema</taxon>
    </lineage>
</organism>
<reference evidence="5 6" key="1">
    <citation type="submission" date="2013-08" db="EMBL/GenBank/DDBJ databases">
        <authorList>
            <person name="Durkin A.S."/>
            <person name="Haft D.R."/>
            <person name="McCorrison J."/>
            <person name="Torralba M."/>
            <person name="Gillis M."/>
            <person name="Haft D.H."/>
            <person name="Methe B."/>
            <person name="Sutton G."/>
            <person name="Nelson K.E."/>
        </authorList>
    </citation>
    <scope>NUCLEOTIDE SEQUENCE [LARGE SCALE GENOMIC DNA]</scope>
    <source>
        <strain evidence="4 6">ATCC 35536</strain>
        <strain evidence="3 5">VPI DR56BR1116</strain>
    </source>
</reference>
<evidence type="ECO:0000256" key="1">
    <source>
        <dbReference type="ARBA" id="ARBA00008791"/>
    </source>
</evidence>
<dbReference type="Gene3D" id="3.40.50.620">
    <property type="entry name" value="HUPs"/>
    <property type="match status" value="1"/>
</dbReference>
<dbReference type="InterPro" id="IPR006016">
    <property type="entry name" value="UspA"/>
</dbReference>
<dbReference type="EMBL" id="AVQI01000030">
    <property type="protein sequence ID" value="ERK03826.1"/>
    <property type="molecule type" value="Genomic_DNA"/>
</dbReference>
<dbReference type="STRING" id="1125725.HMPREF1325_1266"/>
<dbReference type="CDD" id="cd00293">
    <property type="entry name" value="USP-like"/>
    <property type="match status" value="1"/>
</dbReference>
<protein>
    <submittedName>
        <fullName evidence="3">Universal stress family protein</fullName>
    </submittedName>
</protein>
<dbReference type="Proteomes" id="UP000016646">
    <property type="component" value="Unassembled WGS sequence"/>
</dbReference>
<dbReference type="SUPFAM" id="SSF52402">
    <property type="entry name" value="Adenine nucleotide alpha hydrolases-like"/>
    <property type="match status" value="1"/>
</dbReference>